<comment type="caution">
    <text evidence="4">The sequence shown here is derived from an EMBL/GenBank/DDBJ whole genome shotgun (WGS) entry which is preliminary data.</text>
</comment>
<feature type="coiled-coil region" evidence="2">
    <location>
        <begin position="202"/>
        <end position="236"/>
    </location>
</feature>
<dbReference type="Gene3D" id="3.40.50.620">
    <property type="entry name" value="HUPs"/>
    <property type="match status" value="2"/>
</dbReference>
<name>A0A1L9QT93_9CYAN</name>
<dbReference type="Pfam" id="PF00582">
    <property type="entry name" value="Usp"/>
    <property type="match status" value="2"/>
</dbReference>
<dbReference type="AlphaFoldDB" id="A0A1L9QT93"/>
<gene>
    <name evidence="4" type="ORF">BI308_09345</name>
</gene>
<feature type="domain" description="UspA" evidence="3">
    <location>
        <begin position="156"/>
        <end position="286"/>
    </location>
</feature>
<comment type="similarity">
    <text evidence="1">Belongs to the universal stress protein A family.</text>
</comment>
<dbReference type="InterPro" id="IPR006015">
    <property type="entry name" value="Universal_stress_UspA"/>
</dbReference>
<accession>A0A1L9QT93</accession>
<dbReference type="EMBL" id="MLAW01000012">
    <property type="protein sequence ID" value="OJJ25925.1"/>
    <property type="molecule type" value="Genomic_DNA"/>
</dbReference>
<proteinExistence type="inferred from homology"/>
<dbReference type="InterPro" id="IPR006016">
    <property type="entry name" value="UspA"/>
</dbReference>
<dbReference type="SUPFAM" id="SSF52402">
    <property type="entry name" value="Adenine nucleotide alpha hydrolases-like"/>
    <property type="match status" value="2"/>
</dbReference>
<dbReference type="PANTHER" id="PTHR46268:SF22">
    <property type="entry name" value="SENSOR PROTEIN KDPD-RELATED"/>
    <property type="match status" value="1"/>
</dbReference>
<reference evidence="4" key="1">
    <citation type="submission" date="2016-10" db="EMBL/GenBank/DDBJ databases">
        <title>CRISPR-Cas defence system in Roseofilum reptotaenium: evidence of a bacteriophage-cyanobacterium arms race in the coral black band disease.</title>
        <authorList>
            <person name="Buerger P."/>
            <person name="Wood-Charlson E.M."/>
            <person name="Weynberg K.D."/>
            <person name="Willis B."/>
            <person name="Van Oppen M.J."/>
        </authorList>
    </citation>
    <scope>NUCLEOTIDE SEQUENCE [LARGE SCALE GENOMIC DNA]</scope>
    <source>
        <strain evidence="4">AO1-A</strain>
    </source>
</reference>
<feature type="domain" description="UspA" evidence="3">
    <location>
        <begin position="76"/>
        <end position="133"/>
    </location>
</feature>
<dbReference type="InterPro" id="IPR014729">
    <property type="entry name" value="Rossmann-like_a/b/a_fold"/>
</dbReference>
<dbReference type="STRING" id="1925591.BI308_09345"/>
<evidence type="ECO:0000256" key="1">
    <source>
        <dbReference type="ARBA" id="ARBA00008791"/>
    </source>
</evidence>
<dbReference type="Proteomes" id="UP000183940">
    <property type="component" value="Unassembled WGS sequence"/>
</dbReference>
<evidence type="ECO:0000259" key="3">
    <source>
        <dbReference type="Pfam" id="PF00582"/>
    </source>
</evidence>
<dbReference type="CDD" id="cd00293">
    <property type="entry name" value="USP-like"/>
    <property type="match status" value="2"/>
</dbReference>
<sequence length="292" mass="33341">MFKRALISTDLSDGLYRLVNSVPALAQSGLEQIVFNHCVALEGIIPKADNEKIEWAKSRLSVLRPNIPDSLEVKGEVVPSVKPHETILDVAKKHHSDVIIMGANIHTFMDEQVFGSTSRSLAEHTEIPIMVLRPQLISTYTSEELNLRCRYLFRYLMLTYDGSPSAQYLLKRVKDYAQNRPANSLEKVLLVWVVEEGSRREYKDVNYELEKANTELQKVKEDLSNLDLEVEIEVRQGEIIPQIFESALMHDISAIAVSSSRKNKILEWSSPSISNKILRRSWHPILYFSPSH</sequence>
<protein>
    <recommendedName>
        <fullName evidence="3">UspA domain-containing protein</fullName>
    </recommendedName>
</protein>
<dbReference type="PRINTS" id="PR01438">
    <property type="entry name" value="UNVRSLSTRESS"/>
</dbReference>
<dbReference type="PANTHER" id="PTHR46268">
    <property type="entry name" value="STRESS RESPONSE PROTEIN NHAX"/>
    <property type="match status" value="1"/>
</dbReference>
<keyword evidence="2" id="KW-0175">Coiled coil</keyword>
<evidence type="ECO:0000256" key="2">
    <source>
        <dbReference type="SAM" id="Coils"/>
    </source>
</evidence>
<keyword evidence="5" id="KW-1185">Reference proteome</keyword>
<evidence type="ECO:0000313" key="5">
    <source>
        <dbReference type="Proteomes" id="UP000183940"/>
    </source>
</evidence>
<evidence type="ECO:0000313" key="4">
    <source>
        <dbReference type="EMBL" id="OJJ25925.1"/>
    </source>
</evidence>
<organism evidence="4 5">
    <name type="scientific">Roseofilum reptotaenium AO1-A</name>
    <dbReference type="NCBI Taxonomy" id="1925591"/>
    <lineage>
        <taxon>Bacteria</taxon>
        <taxon>Bacillati</taxon>
        <taxon>Cyanobacteriota</taxon>
        <taxon>Cyanophyceae</taxon>
        <taxon>Desertifilales</taxon>
        <taxon>Desertifilaceae</taxon>
        <taxon>Roseofilum</taxon>
    </lineage>
</organism>